<dbReference type="GO" id="GO:0006099">
    <property type="term" value="P:tricarboxylic acid cycle"/>
    <property type="evidence" value="ECO:0007669"/>
    <property type="project" value="UniProtKB-KW"/>
</dbReference>
<evidence type="ECO:0000256" key="14">
    <source>
        <dbReference type="ARBA" id="ARBA00040267"/>
    </source>
</evidence>
<evidence type="ECO:0000256" key="8">
    <source>
        <dbReference type="ARBA" id="ARBA00022842"/>
    </source>
</evidence>
<evidence type="ECO:0000256" key="1">
    <source>
        <dbReference type="ARBA" id="ARBA00001946"/>
    </source>
</evidence>
<dbReference type="GO" id="GO:0030976">
    <property type="term" value="F:thiamine pyrophosphate binding"/>
    <property type="evidence" value="ECO:0007669"/>
    <property type="project" value="InterPro"/>
</dbReference>
<dbReference type="Gene3D" id="3.40.50.11610">
    <property type="entry name" value="Multifunctional 2-oxoglutarate metabolism enzyme, C-terminal domain"/>
    <property type="match status" value="1"/>
</dbReference>
<keyword evidence="9" id="KW-0809">Transit peptide</keyword>
<comment type="caution">
    <text evidence="18">The sequence shown here is derived from an EMBL/GenBank/DDBJ whole genome shotgun (WGS) entry which is preliminary data.</text>
</comment>
<sequence>MLRNVSRNLRSTRSSARSLTALSTRTALLPATIPRRAYATEAQPPSQNDLFASGGNMHYAEEMYRHWKQDPKSVHASWATYFSGLDKGIPSSSAFAPPPGFIGAASGVPQPADGSPQMDLQGGGDVTDYLKVQLLIRAYQVRGHHIANLDPLHISDADMDSRTPPELKLDYYGWTEEDLKKEFSIKNVLPRFVNAVPEGKMTLGQIIEELKIMYCHHIGVQYVHITDRGQCDWIRERVEIPRQWKYTTEEKRMILDRTIWSESFEKFIASKYPNEKRFGLEGCESLVPGMKALIDRSVDAGIKSIVIGMPHRGRLNVLGNVIRKPIEAILNEFAGADHSDGGGDVKYHLGANYVRPTPSGKKVSLSLAANPSHLEAEDPVVLGKTRAIQHFEGDEGTCESAMALLIHGDAAFAGQGVVYETMGMHSLANYGTGGTIHLIVNNQIGFTTDPRFSRSTPYPSDIAKSIDAPIFHVNGDDVEAVNYVCCLAADWRAKYKKDVVIDIVCYRRHGHNETDQPSFTQPKMYKAIQKQPTVLALYTDQLIKEGTFTEKEIDEHRQWVWGMLEKAYDASKDYKPSPREWLSSSWEGFPTPKELAENVLPHHPTGADEHTLKRIGQVISSFPEGFTPHRNLARIIQNRGKTIAEGKNIDWSTAEALAFGTLCLEGTHVRISGQDVERGTFSQRHAVVHDQENESTHTFLKHLGGDQGSFTASNSHLSEYGTLGFELGYSLVSPNSLTIWEAQFGDFANTAQCIIDQFIASGERKWLQRTGLVVNLPHGYDGQGPEHSSGRLERFLQLCDDEPRVYPSPEKLDRQHQDCNMQVVYPTTPANYFHVLRRQNKRDFRKPLIVFFSKALLRHPLARSTLEEMSDGTSFQRYLPEPHPENLVAPEKIRRHILCSGQVYYQLLKEREDKGINDVAISRLEQLSPLPYDLLTPHLDKYPNAELMWAQEEPLNNGAWTYVQPRLITALKETEHHKDKIPVYAGRKPSSSVATGSKYAHKAEVEMINEMAFAPAE</sequence>
<dbReference type="Pfam" id="PF16870">
    <property type="entry name" value="OxoGdeHyase_C"/>
    <property type="match status" value="1"/>
</dbReference>
<proteinExistence type="inferred from homology"/>
<evidence type="ECO:0000256" key="13">
    <source>
        <dbReference type="ARBA" id="ARBA00037426"/>
    </source>
</evidence>
<dbReference type="Gene3D" id="3.40.50.970">
    <property type="match status" value="1"/>
</dbReference>
<dbReference type="GO" id="GO:0046872">
    <property type="term" value="F:metal ion binding"/>
    <property type="evidence" value="ECO:0007669"/>
    <property type="project" value="UniProtKB-KW"/>
</dbReference>
<comment type="subcellular location">
    <subcellularLocation>
        <location evidence="3">Mitochondrion matrix</location>
    </subcellularLocation>
</comment>
<dbReference type="GO" id="GO:0005759">
    <property type="term" value="C:mitochondrial matrix"/>
    <property type="evidence" value="ECO:0007669"/>
    <property type="project" value="UniProtKB-SubCell"/>
</dbReference>
<evidence type="ECO:0000313" key="19">
    <source>
        <dbReference type="Proteomes" id="UP001182556"/>
    </source>
</evidence>
<protein>
    <recommendedName>
        <fullName evidence="14">2-oxoglutarate dehydrogenase, mitochondrial</fullName>
        <ecNumber evidence="5">1.2.4.2</ecNumber>
    </recommendedName>
    <alternativeName>
        <fullName evidence="15">2-oxoglutarate dehydrogenase complex component E1</fullName>
    </alternativeName>
</protein>
<comment type="function">
    <text evidence="13">The 2-oxoglutarate dehydrogenase complex catalyzes the overall conversion of 2-oxoglutarate to succinyl-CoA and CO(2). It contains multiple copies of three enzymatic components: 2-oxoglutarate dehydrogenase (E1), dihydrolipoamide succinyltransferase (E2) and lipoamide dehydrogenase (E3).</text>
</comment>
<dbReference type="CDD" id="cd02016">
    <property type="entry name" value="TPP_E1_OGDC_like"/>
    <property type="match status" value="1"/>
</dbReference>
<evidence type="ECO:0000259" key="17">
    <source>
        <dbReference type="SMART" id="SM00861"/>
    </source>
</evidence>
<dbReference type="InterPro" id="IPR031717">
    <property type="entry name" value="ODO-1/KGD_C"/>
</dbReference>
<dbReference type="EMBL" id="JAODAN010000004">
    <property type="protein sequence ID" value="KAK1924771.1"/>
    <property type="molecule type" value="Genomic_DNA"/>
</dbReference>
<keyword evidence="19" id="KW-1185">Reference proteome</keyword>
<dbReference type="NCBIfam" id="TIGR00239">
    <property type="entry name" value="2oxo_dh_E1"/>
    <property type="match status" value="1"/>
</dbReference>
<dbReference type="GO" id="GO:0004591">
    <property type="term" value="F:oxoglutarate dehydrogenase (succinyl-transferring) activity"/>
    <property type="evidence" value="ECO:0007669"/>
    <property type="project" value="UniProtKB-EC"/>
</dbReference>
<keyword evidence="10" id="KW-0560">Oxidoreductase</keyword>
<keyword evidence="6" id="KW-0816">Tricarboxylic acid cycle</keyword>
<dbReference type="InterPro" id="IPR001017">
    <property type="entry name" value="DH_E1"/>
</dbReference>
<dbReference type="FunFam" id="3.40.50.970:FF:000002">
    <property type="entry name" value="2-oxoglutarate dehydrogenase, E1 component"/>
    <property type="match status" value="1"/>
</dbReference>
<keyword evidence="7" id="KW-0479">Metal-binding</keyword>
<evidence type="ECO:0000256" key="5">
    <source>
        <dbReference type="ARBA" id="ARBA00012280"/>
    </source>
</evidence>
<dbReference type="Gene3D" id="3.40.50.12470">
    <property type="match status" value="1"/>
</dbReference>
<dbReference type="FunFam" id="3.40.50.11610:FF:000009">
    <property type="entry name" value="2-oxoglutarate dehydrogenase E1 component"/>
    <property type="match status" value="1"/>
</dbReference>
<dbReference type="Pfam" id="PF16078">
    <property type="entry name" value="2-oxogl_dehyd_N"/>
    <property type="match status" value="1"/>
</dbReference>
<evidence type="ECO:0000256" key="12">
    <source>
        <dbReference type="ARBA" id="ARBA00023128"/>
    </source>
</evidence>
<evidence type="ECO:0000256" key="6">
    <source>
        <dbReference type="ARBA" id="ARBA00022532"/>
    </source>
</evidence>
<evidence type="ECO:0000256" key="10">
    <source>
        <dbReference type="ARBA" id="ARBA00023002"/>
    </source>
</evidence>
<keyword evidence="8" id="KW-0460">Magnesium</keyword>
<comment type="cofactor">
    <cofactor evidence="1">
        <name>Mg(2+)</name>
        <dbReference type="ChEBI" id="CHEBI:18420"/>
    </cofactor>
</comment>
<dbReference type="Pfam" id="PF00676">
    <property type="entry name" value="E1_dh"/>
    <property type="match status" value="1"/>
</dbReference>
<feature type="domain" description="Transketolase-like pyrimidine-binding" evidence="17">
    <location>
        <begin position="649"/>
        <end position="859"/>
    </location>
</feature>
<dbReference type="PIRSF" id="PIRSF000157">
    <property type="entry name" value="Oxoglu_dh_E1"/>
    <property type="match status" value="1"/>
</dbReference>
<gene>
    <name evidence="18" type="ORF">DB88DRAFT_451961</name>
</gene>
<dbReference type="GO" id="GO:0045252">
    <property type="term" value="C:oxoglutarate dehydrogenase complex"/>
    <property type="evidence" value="ECO:0007669"/>
    <property type="project" value="TreeGrafter"/>
</dbReference>
<dbReference type="SMART" id="SM00861">
    <property type="entry name" value="Transket_pyr"/>
    <property type="match status" value="1"/>
</dbReference>
<dbReference type="NCBIfam" id="NF008907">
    <property type="entry name" value="PRK12270.1"/>
    <property type="match status" value="1"/>
</dbReference>
<comment type="similarity">
    <text evidence="4">Belongs to the alpha-ketoglutarate dehydrogenase family.</text>
</comment>
<keyword evidence="12" id="KW-0496">Mitochondrion</keyword>
<comment type="catalytic activity">
    <reaction evidence="16">
        <text>N(6)-[(R)-lipoyl]-L-lysyl-[protein] + 2-oxoglutarate + H(+) = N(6)-[(R)-S(8)-succinyldihydrolipoyl]-L-lysyl-[protein] + CO2</text>
        <dbReference type="Rhea" id="RHEA:12188"/>
        <dbReference type="Rhea" id="RHEA-COMP:10474"/>
        <dbReference type="Rhea" id="RHEA-COMP:20092"/>
        <dbReference type="ChEBI" id="CHEBI:15378"/>
        <dbReference type="ChEBI" id="CHEBI:16526"/>
        <dbReference type="ChEBI" id="CHEBI:16810"/>
        <dbReference type="ChEBI" id="CHEBI:83099"/>
        <dbReference type="ChEBI" id="CHEBI:83120"/>
        <dbReference type="EC" id="1.2.4.2"/>
    </reaction>
</comment>
<evidence type="ECO:0000256" key="3">
    <source>
        <dbReference type="ARBA" id="ARBA00004305"/>
    </source>
</evidence>
<dbReference type="FunFam" id="3.40.50.12470:FF:000003">
    <property type="entry name" value="2-oxoglutarate dehydrogenase E1 component"/>
    <property type="match status" value="1"/>
</dbReference>
<dbReference type="Pfam" id="PF02779">
    <property type="entry name" value="Transket_pyr"/>
    <property type="match status" value="1"/>
</dbReference>
<organism evidence="18 19">
    <name type="scientific">Papiliotrema laurentii</name>
    <name type="common">Cryptococcus laurentii</name>
    <dbReference type="NCBI Taxonomy" id="5418"/>
    <lineage>
        <taxon>Eukaryota</taxon>
        <taxon>Fungi</taxon>
        <taxon>Dikarya</taxon>
        <taxon>Basidiomycota</taxon>
        <taxon>Agaricomycotina</taxon>
        <taxon>Tremellomycetes</taxon>
        <taxon>Tremellales</taxon>
        <taxon>Rhynchogastremaceae</taxon>
        <taxon>Papiliotrema</taxon>
    </lineage>
</organism>
<evidence type="ECO:0000256" key="7">
    <source>
        <dbReference type="ARBA" id="ARBA00022723"/>
    </source>
</evidence>
<dbReference type="InterPro" id="IPR032106">
    <property type="entry name" value="2-oxogl_dehyd_N"/>
</dbReference>
<reference evidence="18" key="1">
    <citation type="submission" date="2023-02" db="EMBL/GenBank/DDBJ databases">
        <title>Identification and recombinant expression of a fungal hydrolase from Papiliotrema laurentii that hydrolyzes apple cutin and clears colloidal polyester polyurethane.</title>
        <authorList>
            <consortium name="DOE Joint Genome Institute"/>
            <person name="Roman V.A."/>
            <person name="Bojanowski C."/>
            <person name="Crable B.R."/>
            <person name="Wagner D.N."/>
            <person name="Hung C.S."/>
            <person name="Nadeau L.J."/>
            <person name="Schratz L."/>
            <person name="Haridas S."/>
            <person name="Pangilinan J."/>
            <person name="Lipzen A."/>
            <person name="Na H."/>
            <person name="Yan M."/>
            <person name="Ng V."/>
            <person name="Grigoriev I.V."/>
            <person name="Spatafora J.W."/>
            <person name="Barlow D."/>
            <person name="Biffinger J."/>
            <person name="Kelley-Loughnane N."/>
            <person name="Varaljay V.A."/>
            <person name="Crookes-Goodson W.J."/>
        </authorList>
    </citation>
    <scope>NUCLEOTIDE SEQUENCE</scope>
    <source>
        <strain evidence="18">5307AH</strain>
    </source>
</reference>
<dbReference type="InterPro" id="IPR011603">
    <property type="entry name" value="2oxoglutarate_DH_E1"/>
</dbReference>
<keyword evidence="11" id="KW-0786">Thiamine pyrophosphate</keyword>
<evidence type="ECO:0000256" key="15">
    <source>
        <dbReference type="ARBA" id="ARBA00042984"/>
    </source>
</evidence>
<dbReference type="InterPro" id="IPR029061">
    <property type="entry name" value="THDP-binding"/>
</dbReference>
<dbReference type="Proteomes" id="UP001182556">
    <property type="component" value="Unassembled WGS sequence"/>
</dbReference>
<dbReference type="Gene3D" id="1.10.287.1150">
    <property type="entry name" value="TPP helical domain"/>
    <property type="match status" value="1"/>
</dbReference>
<dbReference type="NCBIfam" id="NF006914">
    <property type="entry name" value="PRK09404.1"/>
    <property type="match status" value="1"/>
</dbReference>
<dbReference type="FunFam" id="1.10.287.1150:FF:000002">
    <property type="entry name" value="2-oxoglutarate dehydrogenase E1 component"/>
    <property type="match status" value="1"/>
</dbReference>
<evidence type="ECO:0000256" key="16">
    <source>
        <dbReference type="ARBA" id="ARBA00051911"/>
    </source>
</evidence>
<name>A0AAD9L5V8_PAPLA</name>
<dbReference type="InterPro" id="IPR005475">
    <property type="entry name" value="Transketolase-like_Pyr-bd"/>
</dbReference>
<comment type="cofactor">
    <cofactor evidence="2">
        <name>thiamine diphosphate</name>
        <dbReference type="ChEBI" id="CHEBI:58937"/>
    </cofactor>
</comment>
<dbReference type="InterPro" id="IPR042179">
    <property type="entry name" value="KGD_C_sf"/>
</dbReference>
<dbReference type="EC" id="1.2.4.2" evidence="5"/>
<evidence type="ECO:0000256" key="11">
    <source>
        <dbReference type="ARBA" id="ARBA00023052"/>
    </source>
</evidence>
<dbReference type="PANTHER" id="PTHR23152:SF4">
    <property type="entry name" value="2-OXOADIPATE DEHYDROGENASE COMPLEX COMPONENT E1"/>
    <property type="match status" value="1"/>
</dbReference>
<dbReference type="PANTHER" id="PTHR23152">
    <property type="entry name" value="2-OXOGLUTARATE DEHYDROGENASE"/>
    <property type="match status" value="1"/>
</dbReference>
<evidence type="ECO:0000313" key="18">
    <source>
        <dbReference type="EMBL" id="KAK1924771.1"/>
    </source>
</evidence>
<evidence type="ECO:0000256" key="2">
    <source>
        <dbReference type="ARBA" id="ARBA00001964"/>
    </source>
</evidence>
<evidence type="ECO:0000256" key="9">
    <source>
        <dbReference type="ARBA" id="ARBA00022946"/>
    </source>
</evidence>
<evidence type="ECO:0000256" key="4">
    <source>
        <dbReference type="ARBA" id="ARBA00006936"/>
    </source>
</evidence>
<accession>A0AAD9L5V8</accession>
<dbReference type="AlphaFoldDB" id="A0AAD9L5V8"/>
<dbReference type="SUPFAM" id="SSF52518">
    <property type="entry name" value="Thiamin diphosphate-binding fold (THDP-binding)"/>
    <property type="match status" value="2"/>
</dbReference>